<dbReference type="GO" id="GO:0003677">
    <property type="term" value="F:DNA binding"/>
    <property type="evidence" value="ECO:0007669"/>
    <property type="project" value="UniProtKB-KW"/>
</dbReference>
<dbReference type="Pfam" id="PF05598">
    <property type="entry name" value="DUF772"/>
    <property type="match status" value="1"/>
</dbReference>
<evidence type="ECO:0000259" key="7">
    <source>
        <dbReference type="Pfam" id="PF05598"/>
    </source>
</evidence>
<sequence length="327" mass="36785">MSQRSFASAEYAMKKKRTRREKFLAEMERVVPWARLIGVIEPLYPTSGRVGRQPIGVARMLRMYCLQQWYGLTDEALEDALYDNQALRDFVGIDLSRESVPDATTVLKFRRLLLDNDLTKALFEEINTHLAEQGLLMRAGTIVDATIIAAPSSTKNAGNTRDREMHQTRKGNQWYFGMKAHIGVDAESGLVHTMVATAANVHDVTQAGALLQGKETVAFGDAGYCGACKREEAQGPQWHVAMRPGKRRQLDPKRKWAQLLEKAEQLKASIRAKVEHPFHVIKNLFHHKKTRYKGLAKNEAQLFSLFALVNLVIAKRSLLCVVTRGAS</sequence>
<dbReference type="AlphaFoldDB" id="A0A515DE33"/>
<dbReference type="PANTHER" id="PTHR35604">
    <property type="entry name" value="TRANSPOSASE INSH FOR INSERTION SEQUENCE ELEMENT IS5A-RELATED"/>
    <property type="match status" value="1"/>
</dbReference>
<proteinExistence type="inferred from homology"/>
<evidence type="ECO:0000256" key="1">
    <source>
        <dbReference type="ARBA" id="ARBA00003544"/>
    </source>
</evidence>
<reference evidence="8 9" key="1">
    <citation type="submission" date="2019-01" db="EMBL/GenBank/DDBJ databases">
        <title>Genomic insights into a novel species Rhodoferax sp.</title>
        <authorList>
            <person name="Jin L."/>
        </authorList>
    </citation>
    <scope>NUCLEOTIDE SEQUENCE [LARGE SCALE GENOMIC DNA]</scope>
    <source>
        <strain evidence="8 9">CHu59-6-5</strain>
    </source>
</reference>
<dbReference type="GO" id="GO:0006313">
    <property type="term" value="P:DNA transposition"/>
    <property type="evidence" value="ECO:0007669"/>
    <property type="project" value="InterPro"/>
</dbReference>
<evidence type="ECO:0000313" key="9">
    <source>
        <dbReference type="Proteomes" id="UP000316798"/>
    </source>
</evidence>
<evidence type="ECO:0000313" key="8">
    <source>
        <dbReference type="EMBL" id="QDL38681.1"/>
    </source>
</evidence>
<dbReference type="EMBL" id="CP035503">
    <property type="protein sequence ID" value="QDL38681.1"/>
    <property type="molecule type" value="Genomic_DNA"/>
</dbReference>
<keyword evidence="5" id="KW-0233">DNA recombination</keyword>
<dbReference type="KEGG" id="rhf:EUB48_16325"/>
<dbReference type="NCBIfam" id="NF033581">
    <property type="entry name" value="transpos_IS5_4"/>
    <property type="match status" value="1"/>
</dbReference>
<dbReference type="InterPro" id="IPR047959">
    <property type="entry name" value="Transpos_IS5"/>
</dbReference>
<evidence type="ECO:0000259" key="6">
    <source>
        <dbReference type="Pfam" id="PF01609"/>
    </source>
</evidence>
<dbReference type="OrthoDB" id="9774608at2"/>
<gene>
    <name evidence="8" type="ORF">EUB48_16325</name>
</gene>
<organism evidence="8 9">
    <name type="scientific">Rhodoferax sediminis</name>
    <dbReference type="NCBI Taxonomy" id="2509614"/>
    <lineage>
        <taxon>Bacteria</taxon>
        <taxon>Pseudomonadati</taxon>
        <taxon>Pseudomonadota</taxon>
        <taxon>Betaproteobacteria</taxon>
        <taxon>Burkholderiales</taxon>
        <taxon>Comamonadaceae</taxon>
        <taxon>Rhodoferax</taxon>
    </lineage>
</organism>
<evidence type="ECO:0000256" key="5">
    <source>
        <dbReference type="ARBA" id="ARBA00023172"/>
    </source>
</evidence>
<comment type="function">
    <text evidence="1">Involved in the transposition of the insertion sequence IS5.</text>
</comment>
<keyword evidence="3" id="KW-0815">Transposition</keyword>
<evidence type="ECO:0000256" key="3">
    <source>
        <dbReference type="ARBA" id="ARBA00022578"/>
    </source>
</evidence>
<dbReference type="PANTHER" id="PTHR35604:SF2">
    <property type="entry name" value="TRANSPOSASE INSH FOR INSERTION SEQUENCE ELEMENT IS5A-RELATED"/>
    <property type="match status" value="1"/>
</dbReference>
<dbReference type="InterPro" id="IPR002559">
    <property type="entry name" value="Transposase_11"/>
</dbReference>
<dbReference type="InterPro" id="IPR008490">
    <property type="entry name" value="Transposase_InsH_N"/>
</dbReference>
<accession>A0A515DE33</accession>
<evidence type="ECO:0000256" key="2">
    <source>
        <dbReference type="ARBA" id="ARBA00010075"/>
    </source>
</evidence>
<evidence type="ECO:0000256" key="4">
    <source>
        <dbReference type="ARBA" id="ARBA00023125"/>
    </source>
</evidence>
<keyword evidence="9" id="KW-1185">Reference proteome</keyword>
<dbReference type="Pfam" id="PF01609">
    <property type="entry name" value="DDE_Tnp_1"/>
    <property type="match status" value="1"/>
</dbReference>
<name>A0A515DE33_9BURK</name>
<feature type="domain" description="Transposase IS4-like" evidence="6">
    <location>
        <begin position="140"/>
        <end position="311"/>
    </location>
</feature>
<dbReference type="Proteomes" id="UP000316798">
    <property type="component" value="Chromosome"/>
</dbReference>
<keyword evidence="4" id="KW-0238">DNA-binding</keyword>
<protein>
    <submittedName>
        <fullName evidence="8">IS5 family transposase</fullName>
    </submittedName>
</protein>
<dbReference type="RefSeq" id="WP_142820118.1">
    <property type="nucleotide sequence ID" value="NZ_CP035503.1"/>
</dbReference>
<comment type="similarity">
    <text evidence="2">Belongs to the transposase 11 family.</text>
</comment>
<feature type="domain" description="Transposase InsH N-terminal" evidence="7">
    <location>
        <begin position="16"/>
        <end position="111"/>
    </location>
</feature>
<dbReference type="GO" id="GO:0004803">
    <property type="term" value="F:transposase activity"/>
    <property type="evidence" value="ECO:0007669"/>
    <property type="project" value="InterPro"/>
</dbReference>